<evidence type="ECO:0000313" key="9">
    <source>
        <dbReference type="EMBL" id="NHB77354.1"/>
    </source>
</evidence>
<keyword evidence="6" id="KW-0443">Lipid metabolism</keyword>
<dbReference type="CDD" id="cd03351">
    <property type="entry name" value="LbH_UDP-GlcNAc_AT"/>
    <property type="match status" value="1"/>
</dbReference>
<reference evidence="9 10" key="1">
    <citation type="journal article" date="2022" name="Microorganisms">
        <title>Genome Sequence and Characterization of a Xanthorhodopsin-Containing, Aerobic Anoxygenic Phototrophic Rhodobacter Species, Isolated from Mesophilic Conditions at Yellowstone National Park.</title>
        <authorList>
            <person name="Kyndt J.A."/>
            <person name="Robertson S."/>
            <person name="Shoffstall I.B."/>
            <person name="Ramaley R.F."/>
            <person name="Meyer T.E."/>
        </authorList>
    </citation>
    <scope>NUCLEOTIDE SEQUENCE [LARGE SCALE GENOMIC DNA]</scope>
    <source>
        <strain evidence="9 10">M37P</strain>
    </source>
</reference>
<protein>
    <submittedName>
        <fullName evidence="9">Acyl-ACP--UDP-N-acetylglucosamine O-acyltransferase</fullName>
        <ecNumber evidence="9">2.3.1.129</ecNumber>
    </submittedName>
</protein>
<proteinExistence type="predicted"/>
<dbReference type="InterPro" id="IPR029098">
    <property type="entry name" value="Acetyltransf_C"/>
</dbReference>
<dbReference type="EC" id="2.3.1.129" evidence="9"/>
<dbReference type="InterPro" id="IPR001451">
    <property type="entry name" value="Hexapep"/>
</dbReference>
<keyword evidence="2" id="KW-0444">Lipid biosynthesis</keyword>
<dbReference type="PANTHER" id="PTHR43480">
    <property type="entry name" value="ACYL-[ACYL-CARRIER-PROTEIN]--UDP-N-ACETYLGLUCOSAMINE O-ACYLTRANSFERASE"/>
    <property type="match status" value="1"/>
</dbReference>
<evidence type="ECO:0000313" key="10">
    <source>
        <dbReference type="Proteomes" id="UP001515660"/>
    </source>
</evidence>
<keyword evidence="4 9" id="KW-0808">Transferase</keyword>
<dbReference type="PROSITE" id="PS00101">
    <property type="entry name" value="HEXAPEP_TRANSFERASES"/>
    <property type="match status" value="3"/>
</dbReference>
<dbReference type="PIRSF" id="PIRSF000456">
    <property type="entry name" value="UDP-GlcNAc_acltr"/>
    <property type="match status" value="1"/>
</dbReference>
<evidence type="ECO:0000256" key="3">
    <source>
        <dbReference type="ARBA" id="ARBA00022556"/>
    </source>
</evidence>
<dbReference type="Proteomes" id="UP001515660">
    <property type="component" value="Unassembled WGS sequence"/>
</dbReference>
<organism evidence="9 10">
    <name type="scientific">Rhodobacter calidifons</name>
    <dbReference type="NCBI Taxonomy" id="2715277"/>
    <lineage>
        <taxon>Bacteria</taxon>
        <taxon>Pseudomonadati</taxon>
        <taxon>Pseudomonadota</taxon>
        <taxon>Alphaproteobacteria</taxon>
        <taxon>Rhodobacterales</taxon>
        <taxon>Rhodobacter group</taxon>
        <taxon>Rhodobacter</taxon>
    </lineage>
</organism>
<dbReference type="NCBIfam" id="NF003657">
    <property type="entry name" value="PRK05289.1"/>
    <property type="match status" value="1"/>
</dbReference>
<dbReference type="SUPFAM" id="SSF51161">
    <property type="entry name" value="Trimeric LpxA-like enzymes"/>
    <property type="match status" value="1"/>
</dbReference>
<name>A0ABX0G8X6_9RHOB</name>
<evidence type="ECO:0000256" key="6">
    <source>
        <dbReference type="ARBA" id="ARBA00023098"/>
    </source>
</evidence>
<keyword evidence="10" id="KW-1185">Reference proteome</keyword>
<dbReference type="Gene3D" id="2.160.10.10">
    <property type="entry name" value="Hexapeptide repeat proteins"/>
    <property type="match status" value="1"/>
</dbReference>
<dbReference type="Pfam" id="PF00132">
    <property type="entry name" value="Hexapep"/>
    <property type="match status" value="2"/>
</dbReference>
<evidence type="ECO:0000256" key="4">
    <source>
        <dbReference type="ARBA" id="ARBA00022679"/>
    </source>
</evidence>
<dbReference type="NCBIfam" id="TIGR01852">
    <property type="entry name" value="lipid_A_lpxA"/>
    <property type="match status" value="1"/>
</dbReference>
<evidence type="ECO:0000256" key="7">
    <source>
        <dbReference type="ARBA" id="ARBA00023315"/>
    </source>
</evidence>
<sequence>MSIHPTARIHPSALVESGAVLGEGCVIGPFSIIGPEVVLGARVTVKSHAVVTGWTEIGDDSVIFPFATVGEVPQDLKYQGEHTRLVVGRRCRIREGATLNTGTQGGGGITRVGDDVLIMTGAHVGHDAQIGNRVILVNNVAIAGHVVLGDDVIVGGLSGVHQWVRIGQGAIIGAVTMVTNDVIPYGLVQAPRGELDGLNLVGLKRRGVDRAGITALRAAYQTLAQEDGSFVDRARKLAEESDNPLVREIAEFILSKSDRSFLTPKGGR</sequence>
<evidence type="ECO:0000259" key="8">
    <source>
        <dbReference type="Pfam" id="PF13720"/>
    </source>
</evidence>
<dbReference type="InterPro" id="IPR010137">
    <property type="entry name" value="Lipid_A_LpxA"/>
</dbReference>
<dbReference type="Pfam" id="PF13720">
    <property type="entry name" value="Acetyltransf_11"/>
    <property type="match status" value="1"/>
</dbReference>
<dbReference type="InterPro" id="IPR037157">
    <property type="entry name" value="Acetyltransf_C_sf"/>
</dbReference>
<dbReference type="InterPro" id="IPR011004">
    <property type="entry name" value="Trimer_LpxA-like_sf"/>
</dbReference>
<dbReference type="Gene3D" id="1.20.1180.10">
    <property type="entry name" value="Udp N-acetylglucosamine O-acyltransferase, C-terminal domain"/>
    <property type="match status" value="1"/>
</dbReference>
<keyword evidence="5" id="KW-0677">Repeat</keyword>
<dbReference type="EMBL" id="JAANHS010000007">
    <property type="protein sequence ID" value="NHB77354.1"/>
    <property type="molecule type" value="Genomic_DNA"/>
</dbReference>
<evidence type="ECO:0000256" key="5">
    <source>
        <dbReference type="ARBA" id="ARBA00022737"/>
    </source>
</evidence>
<feature type="domain" description="UDP N-acetylglucosamine O-acyltransferase C-terminal" evidence="8">
    <location>
        <begin position="181"/>
        <end position="260"/>
    </location>
</feature>
<keyword evidence="7 9" id="KW-0012">Acyltransferase</keyword>
<gene>
    <name evidence="9" type="primary">lpxA</name>
    <name evidence="9" type="ORF">G8O29_11455</name>
</gene>
<dbReference type="RefSeq" id="WP_166403370.1">
    <property type="nucleotide sequence ID" value="NZ_JAANHS010000007.1"/>
</dbReference>
<comment type="caution">
    <text evidence="9">The sequence shown here is derived from an EMBL/GenBank/DDBJ whole genome shotgun (WGS) entry which is preliminary data.</text>
</comment>
<evidence type="ECO:0000256" key="2">
    <source>
        <dbReference type="ARBA" id="ARBA00022516"/>
    </source>
</evidence>
<evidence type="ECO:0000256" key="1">
    <source>
        <dbReference type="ARBA" id="ARBA00022490"/>
    </source>
</evidence>
<dbReference type="GO" id="GO:0008780">
    <property type="term" value="F:acyl-[acyl-carrier-protein]-UDP-N-acetylglucosamine O-acyltransferase activity"/>
    <property type="evidence" value="ECO:0007669"/>
    <property type="project" value="UniProtKB-EC"/>
</dbReference>
<keyword evidence="3" id="KW-0441">Lipid A biosynthesis</keyword>
<keyword evidence="1" id="KW-0963">Cytoplasm</keyword>
<dbReference type="PANTHER" id="PTHR43480:SF1">
    <property type="entry name" value="ACYL-[ACYL-CARRIER-PROTEIN]--UDP-N-ACETYLGLUCOSAMINE O-ACYLTRANSFERASE, MITOCHONDRIAL-RELATED"/>
    <property type="match status" value="1"/>
</dbReference>
<accession>A0ABX0G8X6</accession>
<dbReference type="InterPro" id="IPR018357">
    <property type="entry name" value="Hexapep_transf_CS"/>
</dbReference>